<sequence>MDCSVPHTDDEIQALVPKLIDKDMVRLKVILDLALQFDDACTAKDDLRKAYGKCNDIPQESHALIDNFLKEGSDKDYELNLSMYRMTAKIEKQLNAKLVWLREKYNYRSQTHIGGSSSQTHEICDVYLTEKELHQLHLDEEALKEILEEEARDEKEREEKIRQKQADDEEFMLEFGVKYDSVYESE</sequence>
<gene>
    <name evidence="2" type="ORF">Tco_0975859</name>
</gene>
<dbReference type="EMBL" id="BQNB010016259">
    <property type="protein sequence ID" value="GJT49702.1"/>
    <property type="molecule type" value="Genomic_DNA"/>
</dbReference>
<keyword evidence="3" id="KW-1185">Reference proteome</keyword>
<dbReference type="Proteomes" id="UP001151760">
    <property type="component" value="Unassembled WGS sequence"/>
</dbReference>
<evidence type="ECO:0000313" key="3">
    <source>
        <dbReference type="Proteomes" id="UP001151760"/>
    </source>
</evidence>
<name>A0ABQ5EFW7_9ASTR</name>
<protein>
    <submittedName>
        <fullName evidence="2">Uncharacterized protein</fullName>
    </submittedName>
</protein>
<comment type="caution">
    <text evidence="2">The sequence shown here is derived from an EMBL/GenBank/DDBJ whole genome shotgun (WGS) entry which is preliminary data.</text>
</comment>
<reference evidence="2" key="1">
    <citation type="journal article" date="2022" name="Int. J. Mol. Sci.">
        <title>Draft Genome of Tanacetum Coccineum: Genomic Comparison of Closely Related Tanacetum-Family Plants.</title>
        <authorList>
            <person name="Yamashiro T."/>
            <person name="Shiraishi A."/>
            <person name="Nakayama K."/>
            <person name="Satake H."/>
        </authorList>
    </citation>
    <scope>NUCLEOTIDE SEQUENCE</scope>
</reference>
<accession>A0ABQ5EFW7</accession>
<feature type="coiled-coil region" evidence="1">
    <location>
        <begin position="137"/>
        <end position="168"/>
    </location>
</feature>
<evidence type="ECO:0000313" key="2">
    <source>
        <dbReference type="EMBL" id="GJT49702.1"/>
    </source>
</evidence>
<proteinExistence type="predicted"/>
<evidence type="ECO:0000256" key="1">
    <source>
        <dbReference type="SAM" id="Coils"/>
    </source>
</evidence>
<keyword evidence="1" id="KW-0175">Coiled coil</keyword>
<organism evidence="2 3">
    <name type="scientific">Tanacetum coccineum</name>
    <dbReference type="NCBI Taxonomy" id="301880"/>
    <lineage>
        <taxon>Eukaryota</taxon>
        <taxon>Viridiplantae</taxon>
        <taxon>Streptophyta</taxon>
        <taxon>Embryophyta</taxon>
        <taxon>Tracheophyta</taxon>
        <taxon>Spermatophyta</taxon>
        <taxon>Magnoliopsida</taxon>
        <taxon>eudicotyledons</taxon>
        <taxon>Gunneridae</taxon>
        <taxon>Pentapetalae</taxon>
        <taxon>asterids</taxon>
        <taxon>campanulids</taxon>
        <taxon>Asterales</taxon>
        <taxon>Asteraceae</taxon>
        <taxon>Asteroideae</taxon>
        <taxon>Anthemideae</taxon>
        <taxon>Anthemidinae</taxon>
        <taxon>Tanacetum</taxon>
    </lineage>
</organism>
<reference evidence="2" key="2">
    <citation type="submission" date="2022-01" db="EMBL/GenBank/DDBJ databases">
        <authorList>
            <person name="Yamashiro T."/>
            <person name="Shiraishi A."/>
            <person name="Satake H."/>
            <person name="Nakayama K."/>
        </authorList>
    </citation>
    <scope>NUCLEOTIDE SEQUENCE</scope>
</reference>